<reference evidence="2" key="2">
    <citation type="journal article" date="2023" name="IMA Fungus">
        <title>Comparative genomic study of the Penicillium genus elucidates a diverse pangenome and 15 lateral gene transfer events.</title>
        <authorList>
            <person name="Petersen C."/>
            <person name="Sorensen T."/>
            <person name="Nielsen M.R."/>
            <person name="Sondergaard T.E."/>
            <person name="Sorensen J.L."/>
            <person name="Fitzpatrick D.A."/>
            <person name="Frisvad J.C."/>
            <person name="Nielsen K.L."/>
        </authorList>
    </citation>
    <scope>NUCLEOTIDE SEQUENCE</scope>
    <source>
        <strain evidence="2">IBT 21917</strain>
    </source>
</reference>
<accession>A0A9W9IU49</accession>
<protein>
    <submittedName>
        <fullName evidence="2">Uncharacterized protein</fullName>
    </submittedName>
</protein>
<organism evidence="2 3">
    <name type="scientific">Penicillium capsulatum</name>
    <dbReference type="NCBI Taxonomy" id="69766"/>
    <lineage>
        <taxon>Eukaryota</taxon>
        <taxon>Fungi</taxon>
        <taxon>Dikarya</taxon>
        <taxon>Ascomycota</taxon>
        <taxon>Pezizomycotina</taxon>
        <taxon>Eurotiomycetes</taxon>
        <taxon>Eurotiomycetidae</taxon>
        <taxon>Eurotiales</taxon>
        <taxon>Aspergillaceae</taxon>
        <taxon>Penicillium</taxon>
    </lineage>
</organism>
<comment type="caution">
    <text evidence="2">The sequence shown here is derived from an EMBL/GenBank/DDBJ whole genome shotgun (WGS) entry which is preliminary data.</text>
</comment>
<name>A0A9W9IU49_9EURO</name>
<dbReference type="AlphaFoldDB" id="A0A9W9IU49"/>
<evidence type="ECO:0000313" key="3">
    <source>
        <dbReference type="Proteomes" id="UP001146351"/>
    </source>
</evidence>
<gene>
    <name evidence="2" type="ORF">N7492_001698</name>
</gene>
<keyword evidence="3" id="KW-1185">Reference proteome</keyword>
<evidence type="ECO:0000313" key="2">
    <source>
        <dbReference type="EMBL" id="KAJ5184082.1"/>
    </source>
</evidence>
<dbReference type="EMBL" id="JAPQKO010000001">
    <property type="protein sequence ID" value="KAJ5184082.1"/>
    <property type="molecule type" value="Genomic_DNA"/>
</dbReference>
<feature type="region of interest" description="Disordered" evidence="1">
    <location>
        <begin position="1"/>
        <end position="30"/>
    </location>
</feature>
<proteinExistence type="predicted"/>
<sequence>MPQARVCQPGPKGARPPDAGHQPEPRQSILQPITGPWYTNIFWWPNAAPNTQQMHPFYKWLTGFYPSYFQRAISIQSRPRFPDGLRGPIIAPHRARFPARVRNSDEKVRGK</sequence>
<reference evidence="2" key="1">
    <citation type="submission" date="2022-11" db="EMBL/GenBank/DDBJ databases">
        <authorList>
            <person name="Petersen C."/>
        </authorList>
    </citation>
    <scope>NUCLEOTIDE SEQUENCE</scope>
    <source>
        <strain evidence="2">IBT 21917</strain>
    </source>
</reference>
<dbReference type="Proteomes" id="UP001146351">
    <property type="component" value="Unassembled WGS sequence"/>
</dbReference>
<evidence type="ECO:0000256" key="1">
    <source>
        <dbReference type="SAM" id="MobiDB-lite"/>
    </source>
</evidence>